<gene>
    <name evidence="2" type="ORF">IWX46DRAFT_583333</name>
</gene>
<keyword evidence="3" id="KW-1185">Reference proteome</keyword>
<evidence type="ECO:0000313" key="3">
    <source>
        <dbReference type="Proteomes" id="UP001365128"/>
    </source>
</evidence>
<feature type="region of interest" description="Disordered" evidence="1">
    <location>
        <begin position="339"/>
        <end position="382"/>
    </location>
</feature>
<dbReference type="EMBL" id="JBBPDW010000031">
    <property type="protein sequence ID" value="KAK7538011.1"/>
    <property type="molecule type" value="Genomic_DNA"/>
</dbReference>
<accession>A0ABR1LS55</accession>
<dbReference type="Proteomes" id="UP001365128">
    <property type="component" value="Unassembled WGS sequence"/>
</dbReference>
<feature type="region of interest" description="Disordered" evidence="1">
    <location>
        <begin position="143"/>
        <end position="222"/>
    </location>
</feature>
<protein>
    <submittedName>
        <fullName evidence="2">Uncharacterized protein</fullName>
    </submittedName>
</protein>
<feature type="compositionally biased region" description="Basic and acidic residues" evidence="1">
    <location>
        <begin position="156"/>
        <end position="167"/>
    </location>
</feature>
<sequence length="502" mass="56344">MVGLWLATIASCDHRQDSALAVETIRKTMNIDLHWERILQAAGRPIRQHLDKTEAAKDLKAFVERTLRDELPFKLCWILAQTVKNAAHLAKLQQLLRLASEEYRGPLMTPSHRKQFQDLTNAWYLPNAGSSSAALRNELLSTAQHQPQEEVEVSDLEPRANLRPEHHANRRGASFPADEDPRTNNSPEAQPARRVESSSSRGQADLNPQSTPLLQPENLAGDRGPDVLHWELSRIRRTLAPRVAWFLDEERLRTMRGKDLLPDLIDDGRSLFAWYKLDELIEASGTRDPYAMHVERSWKRLDPNEKDAWENRFMRFRIQRIPIEHVRQRLEISGASLASTTPAPLVPSTATAPTASLQEPSVKVETVELSSDDDGSEEEQKPNLNFAGDLLATRQPSPWVRPATPGPSRSQQNQQRERPSQEWQAATPEPAPRPVTPASTQGHHNGTRPATHGSYSDALQRGRSSATFSSNQSNPTKLAHSSQPHQNSFTAINKRNSLGPST</sequence>
<organism evidence="2 3">
    <name type="scientific">Phyllosticta citricarpa</name>
    <dbReference type="NCBI Taxonomy" id="55181"/>
    <lineage>
        <taxon>Eukaryota</taxon>
        <taxon>Fungi</taxon>
        <taxon>Dikarya</taxon>
        <taxon>Ascomycota</taxon>
        <taxon>Pezizomycotina</taxon>
        <taxon>Dothideomycetes</taxon>
        <taxon>Dothideomycetes incertae sedis</taxon>
        <taxon>Botryosphaeriales</taxon>
        <taxon>Phyllostictaceae</taxon>
        <taxon>Phyllosticta</taxon>
    </lineage>
</organism>
<evidence type="ECO:0000256" key="1">
    <source>
        <dbReference type="SAM" id="MobiDB-lite"/>
    </source>
</evidence>
<evidence type="ECO:0000313" key="2">
    <source>
        <dbReference type="EMBL" id="KAK7538011.1"/>
    </source>
</evidence>
<feature type="region of interest" description="Disordered" evidence="1">
    <location>
        <begin position="396"/>
        <end position="502"/>
    </location>
</feature>
<feature type="compositionally biased region" description="Polar residues" evidence="1">
    <location>
        <begin position="197"/>
        <end position="213"/>
    </location>
</feature>
<reference evidence="2 3" key="1">
    <citation type="submission" date="2024-04" db="EMBL/GenBank/DDBJ databases">
        <title>Phyllosticta paracitricarpa is synonymous to the EU quarantine fungus P. citricarpa based on phylogenomic analyses.</title>
        <authorList>
            <consortium name="Lawrence Berkeley National Laboratory"/>
            <person name="Van Ingen-Buijs V.A."/>
            <person name="Van Westerhoven A.C."/>
            <person name="Haridas S."/>
            <person name="Skiadas P."/>
            <person name="Martin F."/>
            <person name="Groenewald J.Z."/>
            <person name="Crous P.W."/>
            <person name="Seidl M.F."/>
        </authorList>
    </citation>
    <scope>NUCLEOTIDE SEQUENCE [LARGE SCALE GENOMIC DNA]</scope>
    <source>
        <strain evidence="2 3">CBS 122670</strain>
    </source>
</reference>
<proteinExistence type="predicted"/>
<feature type="compositionally biased region" description="Polar residues" evidence="1">
    <location>
        <begin position="462"/>
        <end position="502"/>
    </location>
</feature>
<comment type="caution">
    <text evidence="2">The sequence shown here is derived from an EMBL/GenBank/DDBJ whole genome shotgun (WGS) entry which is preliminary data.</text>
</comment>
<name>A0ABR1LS55_9PEZI</name>
<feature type="compositionally biased region" description="Polar residues" evidence="1">
    <location>
        <begin position="339"/>
        <end position="359"/>
    </location>
</feature>